<dbReference type="PANTHER" id="PTHR11005">
    <property type="entry name" value="LYSOSOMAL ACID LIPASE-RELATED"/>
    <property type="match status" value="1"/>
</dbReference>
<proteinExistence type="predicted"/>
<gene>
    <name evidence="1" type="ORF">F0562_001752</name>
</gene>
<evidence type="ECO:0000313" key="2">
    <source>
        <dbReference type="Proteomes" id="UP000325577"/>
    </source>
</evidence>
<reference evidence="1 2" key="1">
    <citation type="submission" date="2019-09" db="EMBL/GenBank/DDBJ databases">
        <title>A chromosome-level genome assembly of the Chinese tupelo Nyssa sinensis.</title>
        <authorList>
            <person name="Yang X."/>
            <person name="Kang M."/>
            <person name="Yang Y."/>
            <person name="Xiong H."/>
            <person name="Wang M."/>
            <person name="Zhang Z."/>
            <person name="Wang Z."/>
            <person name="Wu H."/>
            <person name="Ma T."/>
            <person name="Liu J."/>
            <person name="Xi Z."/>
        </authorList>
    </citation>
    <scope>NUCLEOTIDE SEQUENCE [LARGE SCALE GENOMIC DNA]</scope>
    <source>
        <strain evidence="1">J267</strain>
        <tissue evidence="1">Leaf</tissue>
    </source>
</reference>
<keyword evidence="2" id="KW-1185">Reference proteome</keyword>
<name>A0A5J5C466_9ASTE</name>
<accession>A0A5J5C466</accession>
<dbReference type="EMBL" id="CM018031">
    <property type="protein sequence ID" value="KAA8550068.1"/>
    <property type="molecule type" value="Genomic_DNA"/>
</dbReference>
<dbReference type="AlphaFoldDB" id="A0A5J5C466"/>
<sequence length="206" mass="23385">MDSSIGWVSNRVVGSLAFTAFDQGFDVFLGNFQGSVSRERVDKNISSWQYWRYSITEHGTKDIPIFIEKIHEVKTSKLNSSKPDLDDETNGNQPYKICTICHSLEGAAILMYVITRWIEEKPRRLSRLVLLSPAGFHDDSNFAFTVGEIAQTELELLTKHYAEAVGFDMAIFLSDSEDDFASYTEFLRYLGAKNRVGVVKFDNETT</sequence>
<protein>
    <submittedName>
        <fullName evidence="1">Uncharacterized protein</fullName>
    </submittedName>
</protein>
<dbReference type="OrthoDB" id="9974421at2759"/>
<evidence type="ECO:0000313" key="1">
    <source>
        <dbReference type="EMBL" id="KAA8550068.1"/>
    </source>
</evidence>
<organism evidence="1 2">
    <name type="scientific">Nyssa sinensis</name>
    <dbReference type="NCBI Taxonomy" id="561372"/>
    <lineage>
        <taxon>Eukaryota</taxon>
        <taxon>Viridiplantae</taxon>
        <taxon>Streptophyta</taxon>
        <taxon>Embryophyta</taxon>
        <taxon>Tracheophyta</taxon>
        <taxon>Spermatophyta</taxon>
        <taxon>Magnoliopsida</taxon>
        <taxon>eudicotyledons</taxon>
        <taxon>Gunneridae</taxon>
        <taxon>Pentapetalae</taxon>
        <taxon>asterids</taxon>
        <taxon>Cornales</taxon>
        <taxon>Nyssaceae</taxon>
        <taxon>Nyssa</taxon>
    </lineage>
</organism>
<dbReference type="SUPFAM" id="SSF53474">
    <property type="entry name" value="alpha/beta-Hydrolases"/>
    <property type="match status" value="1"/>
</dbReference>
<dbReference type="Proteomes" id="UP000325577">
    <property type="component" value="Linkage Group LG0"/>
</dbReference>
<dbReference type="InterPro" id="IPR029058">
    <property type="entry name" value="AB_hydrolase_fold"/>
</dbReference>
<dbReference type="Gene3D" id="3.40.50.1820">
    <property type="entry name" value="alpha/beta hydrolase"/>
    <property type="match status" value="1"/>
</dbReference>